<dbReference type="InterPro" id="IPR025255">
    <property type="entry name" value="DUF4202"/>
</dbReference>
<keyword evidence="2" id="KW-1185">Reference proteome</keyword>
<dbReference type="Pfam" id="PF13875">
    <property type="entry name" value="DUF4202"/>
    <property type="match status" value="1"/>
</dbReference>
<name>A0A7K1YDF6_9SPHI</name>
<reference evidence="1 2" key="1">
    <citation type="submission" date="2019-11" db="EMBL/GenBank/DDBJ databases">
        <title>Pedobacter sp. HMF7647 Genome sequencing and assembly.</title>
        <authorList>
            <person name="Kang H."/>
            <person name="Kim H."/>
            <person name="Joh K."/>
        </authorList>
    </citation>
    <scope>NUCLEOTIDE SEQUENCE [LARGE SCALE GENOMIC DNA]</scope>
    <source>
        <strain evidence="1 2">HMF7647</strain>
    </source>
</reference>
<dbReference type="Proteomes" id="UP000466586">
    <property type="component" value="Unassembled WGS sequence"/>
</dbReference>
<sequence>MDELQKAFTLFDGYNRQDPETLHFGGEVYPAEYFYAIKLYEWVLKLDPDAAEELLLASRSQHIGRWEIKRETYPPGKTGYLNWRSDLAKFHAAKASELMKLAGYGQEMIDHVQPIILKQRIKLDPEVQTIENALCLVFLEFQFEDFIKKHDDEKLINIVRKTWKKMSEEGRNAALQLSYSDKALALIKQALA</sequence>
<dbReference type="AlphaFoldDB" id="A0A7K1YDF6"/>
<dbReference type="PANTHER" id="PTHR41729:SF1">
    <property type="entry name" value="GLUTAMYL-TRNA SYNTHETASE"/>
    <property type="match status" value="1"/>
</dbReference>
<dbReference type="EMBL" id="WVHT01000009">
    <property type="protein sequence ID" value="MXV52626.1"/>
    <property type="molecule type" value="Genomic_DNA"/>
</dbReference>
<protein>
    <submittedName>
        <fullName evidence="1">DUF4202 family protein</fullName>
    </submittedName>
</protein>
<proteinExistence type="predicted"/>
<accession>A0A7K1YDF6</accession>
<dbReference type="PANTHER" id="PTHR41729">
    <property type="entry name" value="GLUTAMYL-TRNA SYNTHETASE"/>
    <property type="match status" value="1"/>
</dbReference>
<organism evidence="1 2">
    <name type="scientific">Hufsiella arboris</name>
    <dbReference type="NCBI Taxonomy" id="2695275"/>
    <lineage>
        <taxon>Bacteria</taxon>
        <taxon>Pseudomonadati</taxon>
        <taxon>Bacteroidota</taxon>
        <taxon>Sphingobacteriia</taxon>
        <taxon>Sphingobacteriales</taxon>
        <taxon>Sphingobacteriaceae</taxon>
        <taxon>Hufsiella</taxon>
    </lineage>
</organism>
<gene>
    <name evidence="1" type="ORF">GS399_16755</name>
</gene>
<comment type="caution">
    <text evidence="1">The sequence shown here is derived from an EMBL/GenBank/DDBJ whole genome shotgun (WGS) entry which is preliminary data.</text>
</comment>
<evidence type="ECO:0000313" key="1">
    <source>
        <dbReference type="EMBL" id="MXV52626.1"/>
    </source>
</evidence>
<evidence type="ECO:0000313" key="2">
    <source>
        <dbReference type="Proteomes" id="UP000466586"/>
    </source>
</evidence>